<sequence length="164" mass="18600">MQFQPKGDNQFDGIIKHLLKTSNGDISSKVQITFSSMGSGQAINVTHYDKDDYFETNGFSRSYICFQFKGFSVVPTNYQIKSSNNGNYPKSWDIEGSNDESNWVTLAQERGCSYLNGQNKSHVFSLYNDSSKSFSFIRMRLTDPNWKGNDCLAINSFELYGSLN</sequence>
<protein>
    <recommendedName>
        <fullName evidence="3">F5/8 type C domain-containing protein</fullName>
    </recommendedName>
</protein>
<evidence type="ECO:0000313" key="2">
    <source>
        <dbReference type="Proteomes" id="UP001470230"/>
    </source>
</evidence>
<reference evidence="1 2" key="1">
    <citation type="submission" date="2024-04" db="EMBL/GenBank/DDBJ databases">
        <title>Tritrichomonas musculus Genome.</title>
        <authorList>
            <person name="Alves-Ferreira E."/>
            <person name="Grigg M."/>
            <person name="Lorenzi H."/>
            <person name="Galac M."/>
        </authorList>
    </citation>
    <scope>NUCLEOTIDE SEQUENCE [LARGE SCALE GENOMIC DNA]</scope>
    <source>
        <strain evidence="1 2">EAF2021</strain>
    </source>
</reference>
<accession>A0ABR2GX11</accession>
<keyword evidence="2" id="KW-1185">Reference proteome</keyword>
<proteinExistence type="predicted"/>
<dbReference type="Gene3D" id="2.60.120.260">
    <property type="entry name" value="Galactose-binding domain-like"/>
    <property type="match status" value="1"/>
</dbReference>
<dbReference type="Proteomes" id="UP001470230">
    <property type="component" value="Unassembled WGS sequence"/>
</dbReference>
<comment type="caution">
    <text evidence="1">The sequence shown here is derived from an EMBL/GenBank/DDBJ whole genome shotgun (WGS) entry which is preliminary data.</text>
</comment>
<organism evidence="1 2">
    <name type="scientific">Tritrichomonas musculus</name>
    <dbReference type="NCBI Taxonomy" id="1915356"/>
    <lineage>
        <taxon>Eukaryota</taxon>
        <taxon>Metamonada</taxon>
        <taxon>Parabasalia</taxon>
        <taxon>Tritrichomonadida</taxon>
        <taxon>Tritrichomonadidae</taxon>
        <taxon>Tritrichomonas</taxon>
    </lineage>
</organism>
<name>A0ABR2GX11_9EUKA</name>
<gene>
    <name evidence="1" type="ORF">M9Y10_033091</name>
</gene>
<dbReference type="EMBL" id="JAPFFF010000055">
    <property type="protein sequence ID" value="KAK8838464.1"/>
    <property type="molecule type" value="Genomic_DNA"/>
</dbReference>
<evidence type="ECO:0000313" key="1">
    <source>
        <dbReference type="EMBL" id="KAK8838464.1"/>
    </source>
</evidence>
<dbReference type="SUPFAM" id="SSF49785">
    <property type="entry name" value="Galactose-binding domain-like"/>
    <property type="match status" value="1"/>
</dbReference>
<evidence type="ECO:0008006" key="3">
    <source>
        <dbReference type="Google" id="ProtNLM"/>
    </source>
</evidence>
<dbReference type="InterPro" id="IPR008979">
    <property type="entry name" value="Galactose-bd-like_sf"/>
</dbReference>